<protein>
    <submittedName>
        <fullName evidence="2">Uncharacterized protein</fullName>
    </submittedName>
</protein>
<evidence type="ECO:0000313" key="2">
    <source>
        <dbReference type="EMBL" id="GAA5191656.1"/>
    </source>
</evidence>
<accession>A0ABP9S5H5</accession>
<keyword evidence="1" id="KW-0808">Transferase</keyword>
<gene>
    <name evidence="2" type="ORF">GCM10023346_11790</name>
</gene>
<evidence type="ECO:0000313" key="3">
    <source>
        <dbReference type="Proteomes" id="UP001500200"/>
    </source>
</evidence>
<proteinExistence type="predicted"/>
<dbReference type="InterPro" id="IPR003673">
    <property type="entry name" value="CoA-Trfase_fam_III"/>
</dbReference>
<name>A0ABP9S5H5_9MICC</name>
<dbReference type="PANTHER" id="PTHR48207">
    <property type="entry name" value="SUCCINATE--HYDROXYMETHYLGLUTARATE COA-TRANSFERASE"/>
    <property type="match status" value="1"/>
</dbReference>
<comment type="caution">
    <text evidence="2">The sequence shown here is derived from an EMBL/GenBank/DDBJ whole genome shotgun (WGS) entry which is preliminary data.</text>
</comment>
<organism evidence="2 3">
    <name type="scientific">Arthrobacter gyeryongensis</name>
    <dbReference type="NCBI Taxonomy" id="1650592"/>
    <lineage>
        <taxon>Bacteria</taxon>
        <taxon>Bacillati</taxon>
        <taxon>Actinomycetota</taxon>
        <taxon>Actinomycetes</taxon>
        <taxon>Micrococcales</taxon>
        <taxon>Micrococcaceae</taxon>
        <taxon>Arthrobacter</taxon>
    </lineage>
</organism>
<dbReference type="Gene3D" id="3.40.50.10540">
    <property type="entry name" value="Crotonobetainyl-coa:carnitine coa-transferase, domain 1"/>
    <property type="match status" value="1"/>
</dbReference>
<sequence length="113" mass="11570">MPGHDLLVQALGGLMSITGHPEGEPSKVGVALVDVLTGQNALAGILMALRVRDATGAGQQVQLNPLSSLLAALVNQGAATQRSAICCAGVSPRALGFARTSEVPYQRTQRSVP</sequence>
<evidence type="ECO:0000256" key="1">
    <source>
        <dbReference type="ARBA" id="ARBA00022679"/>
    </source>
</evidence>
<dbReference type="EMBL" id="BAABKK010000007">
    <property type="protein sequence ID" value="GAA5191656.1"/>
    <property type="molecule type" value="Genomic_DNA"/>
</dbReference>
<dbReference type="Proteomes" id="UP001500200">
    <property type="component" value="Unassembled WGS sequence"/>
</dbReference>
<reference evidence="3" key="1">
    <citation type="journal article" date="2019" name="Int. J. Syst. Evol. Microbiol.">
        <title>The Global Catalogue of Microorganisms (GCM) 10K type strain sequencing project: providing services to taxonomists for standard genome sequencing and annotation.</title>
        <authorList>
            <consortium name="The Broad Institute Genomics Platform"/>
            <consortium name="The Broad Institute Genome Sequencing Center for Infectious Disease"/>
            <person name="Wu L."/>
            <person name="Ma J."/>
        </authorList>
    </citation>
    <scope>NUCLEOTIDE SEQUENCE [LARGE SCALE GENOMIC DNA]</scope>
    <source>
        <strain evidence="3">JCM 18514</strain>
    </source>
</reference>
<dbReference type="InterPro" id="IPR023606">
    <property type="entry name" value="CoA-Trfase_III_dom_1_sf"/>
</dbReference>
<dbReference type="InterPro" id="IPR050483">
    <property type="entry name" value="CoA-transferase_III_domain"/>
</dbReference>
<keyword evidence="3" id="KW-1185">Reference proteome</keyword>
<dbReference type="SUPFAM" id="SSF89796">
    <property type="entry name" value="CoA-transferase family III (CaiB/BaiF)"/>
    <property type="match status" value="1"/>
</dbReference>
<dbReference type="PANTHER" id="PTHR48207:SF3">
    <property type="entry name" value="SUCCINATE--HYDROXYMETHYLGLUTARATE COA-TRANSFERASE"/>
    <property type="match status" value="1"/>
</dbReference>
<dbReference type="Pfam" id="PF02515">
    <property type="entry name" value="CoA_transf_3"/>
    <property type="match status" value="1"/>
</dbReference>